<protein>
    <submittedName>
        <fullName evidence="4">Heat-shock protein Hsp20</fullName>
    </submittedName>
</protein>
<evidence type="ECO:0000256" key="1">
    <source>
        <dbReference type="PROSITE-ProRule" id="PRU00285"/>
    </source>
</evidence>
<evidence type="ECO:0000259" key="3">
    <source>
        <dbReference type="PROSITE" id="PS01031"/>
    </source>
</evidence>
<dbReference type="InterPro" id="IPR008978">
    <property type="entry name" value="HSP20-like_chaperone"/>
</dbReference>
<name>A0A2S2CRJ7_9PROT</name>
<evidence type="ECO:0000313" key="5">
    <source>
        <dbReference type="Proteomes" id="UP000245629"/>
    </source>
</evidence>
<sequence length="135" mass="14980">MTGRHDPGAWMWTEAVELLDRAERLHRQFFRPAPPAPRCACWTPPMDVYETDDALVVAVALPGVAPDQVEVRLADGVLAVAAERTLPLGRRGAIRRLEIPHGRFERRVELPPGAFRLGGRDLVAGCLVLTLDKLR</sequence>
<dbReference type="Pfam" id="PF00011">
    <property type="entry name" value="HSP20"/>
    <property type="match status" value="1"/>
</dbReference>
<keyword evidence="5" id="KW-1185">Reference proteome</keyword>
<evidence type="ECO:0000313" key="4">
    <source>
        <dbReference type="EMBL" id="AWK86917.1"/>
    </source>
</evidence>
<dbReference type="SUPFAM" id="SSF49764">
    <property type="entry name" value="HSP20-like chaperones"/>
    <property type="match status" value="1"/>
</dbReference>
<dbReference type="AlphaFoldDB" id="A0A2S2CRJ7"/>
<comment type="similarity">
    <text evidence="1 2">Belongs to the small heat shock protein (HSP20) family.</text>
</comment>
<dbReference type="InterPro" id="IPR002068">
    <property type="entry name" value="A-crystallin/Hsp20_dom"/>
</dbReference>
<dbReference type="CDD" id="cd06464">
    <property type="entry name" value="ACD_sHsps-like"/>
    <property type="match status" value="1"/>
</dbReference>
<dbReference type="RefSeq" id="WP_109327519.1">
    <property type="nucleotide sequence ID" value="NZ_CP029353.1"/>
</dbReference>
<dbReference type="Gene3D" id="2.60.40.790">
    <property type="match status" value="1"/>
</dbReference>
<dbReference type="Proteomes" id="UP000245629">
    <property type="component" value="Chromosome 2"/>
</dbReference>
<dbReference type="EMBL" id="CP029353">
    <property type="protein sequence ID" value="AWK86917.1"/>
    <property type="molecule type" value="Genomic_DNA"/>
</dbReference>
<evidence type="ECO:0000256" key="2">
    <source>
        <dbReference type="RuleBase" id="RU003616"/>
    </source>
</evidence>
<dbReference type="PROSITE" id="PS01031">
    <property type="entry name" value="SHSP"/>
    <property type="match status" value="1"/>
</dbReference>
<feature type="domain" description="SHSP" evidence="3">
    <location>
        <begin position="37"/>
        <end position="135"/>
    </location>
</feature>
<gene>
    <name evidence="4" type="ORF">DEW08_12375</name>
</gene>
<reference evidence="5" key="1">
    <citation type="submission" date="2018-05" db="EMBL/GenBank/DDBJ databases">
        <title>Azospirillum thermophila sp. nov., a novel isolated from hot spring.</title>
        <authorList>
            <person name="Zhao Z."/>
        </authorList>
    </citation>
    <scope>NUCLEOTIDE SEQUENCE [LARGE SCALE GENOMIC DNA]</scope>
    <source>
        <strain evidence="5">CFH 70021</strain>
    </source>
</reference>
<proteinExistence type="inferred from homology"/>
<dbReference type="OrthoDB" id="9792695at2"/>
<organism evidence="4 5">
    <name type="scientific">Azospirillum thermophilum</name>
    <dbReference type="NCBI Taxonomy" id="2202148"/>
    <lineage>
        <taxon>Bacteria</taxon>
        <taxon>Pseudomonadati</taxon>
        <taxon>Pseudomonadota</taxon>
        <taxon>Alphaproteobacteria</taxon>
        <taxon>Rhodospirillales</taxon>
        <taxon>Azospirillaceae</taxon>
        <taxon>Azospirillum</taxon>
    </lineage>
</organism>
<dbReference type="KEGG" id="azz:DEW08_12375"/>
<accession>A0A2S2CRJ7</accession>